<gene>
    <name evidence="2" type="ORF">SAMN04488128_105423</name>
</gene>
<reference evidence="3" key="1">
    <citation type="submission" date="2017-02" db="EMBL/GenBank/DDBJ databases">
        <authorList>
            <person name="Varghese N."/>
            <person name="Submissions S."/>
        </authorList>
    </citation>
    <scope>NUCLEOTIDE SEQUENCE [LARGE SCALE GENOMIC DNA]</scope>
    <source>
        <strain evidence="3">DSM 22224</strain>
    </source>
</reference>
<sequence>MKNTLLSGKLLVYLCFTALFFSACSKNDDPAPPIPVYNMDTLYARAVADAMVADSSEISNALWPITADNPNLQWKTINGQSYVLMATFMRFPSSYPEGDSITNTWGEAWLFIPKQMKSRIGQDFKPGSDTVQRICQLLGLPPVNAKTNTHIAEVWVKAARLYRPAGNPAINTTTTGYALVNGVSADYTTWFNNYIIFAYYRPLITNTDYHYPWTRMGYTYDWAPGASEVGLSEYVELPSSGMWVEKVRRAADYFR</sequence>
<proteinExistence type="predicted"/>
<evidence type="ECO:0000313" key="3">
    <source>
        <dbReference type="Proteomes" id="UP000190367"/>
    </source>
</evidence>
<dbReference type="EMBL" id="FUWZ01000005">
    <property type="protein sequence ID" value="SKA41349.1"/>
    <property type="molecule type" value="Genomic_DNA"/>
</dbReference>
<accession>A0A1T4TMA4</accession>
<name>A0A1T4TMA4_9BACT</name>
<dbReference type="RefSeq" id="WP_078672221.1">
    <property type="nucleotide sequence ID" value="NZ_FUWZ01000005.1"/>
</dbReference>
<evidence type="ECO:0008006" key="4">
    <source>
        <dbReference type="Google" id="ProtNLM"/>
    </source>
</evidence>
<organism evidence="2 3">
    <name type="scientific">Chitinophaga eiseniae</name>
    <dbReference type="NCBI Taxonomy" id="634771"/>
    <lineage>
        <taxon>Bacteria</taxon>
        <taxon>Pseudomonadati</taxon>
        <taxon>Bacteroidota</taxon>
        <taxon>Chitinophagia</taxon>
        <taxon>Chitinophagales</taxon>
        <taxon>Chitinophagaceae</taxon>
        <taxon>Chitinophaga</taxon>
    </lineage>
</organism>
<evidence type="ECO:0000256" key="1">
    <source>
        <dbReference type="SAM" id="SignalP"/>
    </source>
</evidence>
<feature type="chain" id="PRO_5013386824" description="Lipoprotein" evidence="1">
    <location>
        <begin position="26"/>
        <end position="255"/>
    </location>
</feature>
<protein>
    <recommendedName>
        <fullName evidence="4">Lipoprotein</fullName>
    </recommendedName>
</protein>
<dbReference type="PROSITE" id="PS51257">
    <property type="entry name" value="PROKAR_LIPOPROTEIN"/>
    <property type="match status" value="1"/>
</dbReference>
<dbReference type="Proteomes" id="UP000190367">
    <property type="component" value="Unassembled WGS sequence"/>
</dbReference>
<feature type="signal peptide" evidence="1">
    <location>
        <begin position="1"/>
        <end position="25"/>
    </location>
</feature>
<dbReference type="STRING" id="634771.SAMN04488128_105423"/>
<keyword evidence="1" id="KW-0732">Signal</keyword>
<evidence type="ECO:0000313" key="2">
    <source>
        <dbReference type="EMBL" id="SKA41349.1"/>
    </source>
</evidence>
<dbReference type="AlphaFoldDB" id="A0A1T4TMA4"/>
<keyword evidence="3" id="KW-1185">Reference proteome</keyword>
<dbReference type="OrthoDB" id="747120at2"/>